<keyword evidence="3" id="KW-1185">Reference proteome</keyword>
<organism evidence="2 3">
    <name type="scientific">Paraphaeosphaeria sporulosa</name>
    <dbReference type="NCBI Taxonomy" id="1460663"/>
    <lineage>
        <taxon>Eukaryota</taxon>
        <taxon>Fungi</taxon>
        <taxon>Dikarya</taxon>
        <taxon>Ascomycota</taxon>
        <taxon>Pezizomycotina</taxon>
        <taxon>Dothideomycetes</taxon>
        <taxon>Pleosporomycetidae</taxon>
        <taxon>Pleosporales</taxon>
        <taxon>Massarineae</taxon>
        <taxon>Didymosphaeriaceae</taxon>
        <taxon>Paraphaeosphaeria</taxon>
    </lineage>
</organism>
<accession>A0A177C8S8</accession>
<feature type="signal peptide" evidence="1">
    <location>
        <begin position="1"/>
        <end position="31"/>
    </location>
</feature>
<dbReference type="EMBL" id="KV441554">
    <property type="protein sequence ID" value="OAG03965.1"/>
    <property type="molecule type" value="Genomic_DNA"/>
</dbReference>
<dbReference type="AlphaFoldDB" id="A0A177C8S8"/>
<dbReference type="InParanoid" id="A0A177C8S8"/>
<reference evidence="2 3" key="1">
    <citation type="submission" date="2016-05" db="EMBL/GenBank/DDBJ databases">
        <title>Comparative analysis of secretome profiles of manganese(II)-oxidizing ascomycete fungi.</title>
        <authorList>
            <consortium name="DOE Joint Genome Institute"/>
            <person name="Zeiner C.A."/>
            <person name="Purvine S.O."/>
            <person name="Zink E.M."/>
            <person name="Wu S."/>
            <person name="Pasa-Tolic L."/>
            <person name="Chaput D.L."/>
            <person name="Haridas S."/>
            <person name="Grigoriev I.V."/>
            <person name="Santelli C.M."/>
            <person name="Hansel C.M."/>
        </authorList>
    </citation>
    <scope>NUCLEOTIDE SEQUENCE [LARGE SCALE GENOMIC DNA]</scope>
    <source>
        <strain evidence="2 3">AP3s5-JAC2a</strain>
    </source>
</reference>
<dbReference type="Proteomes" id="UP000077069">
    <property type="component" value="Unassembled WGS sequence"/>
</dbReference>
<feature type="chain" id="PRO_5008057951" description="Secreted protein" evidence="1">
    <location>
        <begin position="32"/>
        <end position="80"/>
    </location>
</feature>
<proteinExistence type="predicted"/>
<keyword evidence="1" id="KW-0732">Signal</keyword>
<protein>
    <recommendedName>
        <fullName evidence="4">Secreted protein</fullName>
    </recommendedName>
</protein>
<evidence type="ECO:0000313" key="2">
    <source>
        <dbReference type="EMBL" id="OAG03965.1"/>
    </source>
</evidence>
<name>A0A177C8S8_9PLEO</name>
<gene>
    <name evidence="2" type="ORF">CC84DRAFT_876608</name>
</gene>
<sequence>MFLFSASVLNFCASVGLLVTWLGSLLVGTHANAKAQHPCQYFLSTSWKLQCHFCSWFITLPYLENLLPDTSNTCSISCLL</sequence>
<evidence type="ECO:0000256" key="1">
    <source>
        <dbReference type="SAM" id="SignalP"/>
    </source>
</evidence>
<evidence type="ECO:0000313" key="3">
    <source>
        <dbReference type="Proteomes" id="UP000077069"/>
    </source>
</evidence>
<evidence type="ECO:0008006" key="4">
    <source>
        <dbReference type="Google" id="ProtNLM"/>
    </source>
</evidence>